<dbReference type="InterPro" id="IPR022790">
    <property type="entry name" value="GH26_dom"/>
</dbReference>
<dbReference type="PANTHER" id="PTHR40079">
    <property type="entry name" value="MANNAN ENDO-1,4-BETA-MANNOSIDASE E-RELATED"/>
    <property type="match status" value="1"/>
</dbReference>
<dbReference type="GeneID" id="9591602"/>
<dbReference type="KEGG" id="scm:SCHCO_02546744"/>
<dbReference type="GO" id="GO:0016985">
    <property type="term" value="F:mannan endo-1,4-beta-mannosidase activity"/>
    <property type="evidence" value="ECO:0007669"/>
    <property type="project" value="InterPro"/>
</dbReference>
<dbReference type="PANTHER" id="PTHR40079:SF6">
    <property type="entry name" value="GH26 DOMAIN-CONTAINING PROTEIN"/>
    <property type="match status" value="1"/>
</dbReference>
<dbReference type="EMBL" id="GL377308">
    <property type="protein sequence ID" value="EFI95716.1"/>
    <property type="molecule type" value="Genomic_DNA"/>
</dbReference>
<dbReference type="OMA" id="DIYASKT"/>
<evidence type="ECO:0000256" key="4">
    <source>
        <dbReference type="PROSITE-ProRule" id="PRU01100"/>
    </source>
</evidence>
<proteinExistence type="inferred from homology"/>
<evidence type="ECO:0000256" key="2">
    <source>
        <dbReference type="ARBA" id="ARBA00022801"/>
    </source>
</evidence>
<dbReference type="GO" id="GO:0006080">
    <property type="term" value="P:substituted mannan metabolic process"/>
    <property type="evidence" value="ECO:0007669"/>
    <property type="project" value="InterPro"/>
</dbReference>
<evidence type="ECO:0000313" key="7">
    <source>
        <dbReference type="Proteomes" id="UP000007431"/>
    </source>
</evidence>
<dbReference type="Gene3D" id="3.20.20.80">
    <property type="entry name" value="Glycosidases"/>
    <property type="match status" value="1"/>
</dbReference>
<dbReference type="Pfam" id="PF02156">
    <property type="entry name" value="Glyco_hydro_26"/>
    <property type="match status" value="1"/>
</dbReference>
<protein>
    <submittedName>
        <fullName evidence="6">Glycoside hydrolase family 26 protein</fullName>
    </submittedName>
</protein>
<dbReference type="PROSITE" id="PS51764">
    <property type="entry name" value="GH26"/>
    <property type="match status" value="1"/>
</dbReference>
<dbReference type="InterPro" id="IPR000805">
    <property type="entry name" value="Glyco_hydro_26"/>
</dbReference>
<organism evidence="7">
    <name type="scientific">Schizophyllum commune (strain H4-8 / FGSC 9210)</name>
    <name type="common">Split gill fungus</name>
    <dbReference type="NCBI Taxonomy" id="578458"/>
    <lineage>
        <taxon>Eukaryota</taxon>
        <taxon>Fungi</taxon>
        <taxon>Dikarya</taxon>
        <taxon>Basidiomycota</taxon>
        <taxon>Agaricomycotina</taxon>
        <taxon>Agaricomycetes</taxon>
        <taxon>Agaricomycetidae</taxon>
        <taxon>Agaricales</taxon>
        <taxon>Schizophyllaceae</taxon>
        <taxon>Schizophyllum</taxon>
    </lineage>
</organism>
<feature type="domain" description="GH26" evidence="5">
    <location>
        <begin position="6"/>
        <end position="312"/>
    </location>
</feature>
<keyword evidence="7" id="KW-1185">Reference proteome</keyword>
<dbReference type="AlphaFoldDB" id="D8Q9S9"/>
<keyword evidence="3 4" id="KW-0326">Glycosidase</keyword>
<dbReference type="OrthoDB" id="428177at2759"/>
<feature type="non-terminal residue" evidence="6">
    <location>
        <position position="317"/>
    </location>
</feature>
<evidence type="ECO:0000256" key="1">
    <source>
        <dbReference type="ARBA" id="ARBA00007754"/>
    </source>
</evidence>
<accession>D8Q9S9</accession>
<sequence length="317" mass="34857">MKLSPSFVASLAGGLYISQAAASPLSGRADYSGLHASRQNSNFSLPADGLKAKNGVPWGWLPDSGAGNTIKEIDDKLGKSKASTYGWYAQITSSTFKGEQLLSQMDDVVDSGAVFIPAVMPSIDLSKIDEKVASQVADVLKQFTDKGVEVWLRFAHEINWYLTDGTYTGDASSYQTAWANIAAAVSSNDKIKMFWCPNAAGSMDDLAPFWPKDPDTVDLVGIDIYPKKQQTFEDVYGDFYDTYAKGKGKAFAIGETGNGAEDAGLKEYWFKQIAEADTSKFPDFVATCWFEYDKERDFRLVIDQSEETVEMTRSELE</sequence>
<feature type="active site" description="Nucleophile" evidence="4">
    <location>
        <position position="255"/>
    </location>
</feature>
<dbReference type="Proteomes" id="UP000007431">
    <property type="component" value="Unassembled WGS sequence"/>
</dbReference>
<evidence type="ECO:0000259" key="5">
    <source>
        <dbReference type="PROSITE" id="PS51764"/>
    </source>
</evidence>
<keyword evidence="2 4" id="KW-0378">Hydrolase</keyword>
<dbReference type="eggNOG" id="ENOG502RZD6">
    <property type="taxonomic scope" value="Eukaryota"/>
</dbReference>
<dbReference type="InParanoid" id="D8Q9S9"/>
<dbReference type="InterPro" id="IPR017853">
    <property type="entry name" value="GH"/>
</dbReference>
<evidence type="ECO:0000313" key="6">
    <source>
        <dbReference type="EMBL" id="EFI95716.1"/>
    </source>
</evidence>
<dbReference type="HOGENOM" id="CLU_043977_0_1_1"/>
<dbReference type="RefSeq" id="XP_003030619.1">
    <property type="nucleotide sequence ID" value="XM_003030573.1"/>
</dbReference>
<gene>
    <name evidence="6" type="ORF">SCHCODRAFT_110688</name>
</gene>
<dbReference type="SUPFAM" id="SSF51445">
    <property type="entry name" value="(Trans)glycosidases"/>
    <property type="match status" value="1"/>
</dbReference>
<feature type="active site" description="Proton donor" evidence="4">
    <location>
        <position position="157"/>
    </location>
</feature>
<evidence type="ECO:0000256" key="3">
    <source>
        <dbReference type="ARBA" id="ARBA00023295"/>
    </source>
</evidence>
<comment type="similarity">
    <text evidence="1 4">Belongs to the glycosyl hydrolase 26 family.</text>
</comment>
<reference evidence="6 7" key="1">
    <citation type="journal article" date="2010" name="Nat. Biotechnol.">
        <title>Genome sequence of the model mushroom Schizophyllum commune.</title>
        <authorList>
            <person name="Ohm R.A."/>
            <person name="de Jong J.F."/>
            <person name="Lugones L.G."/>
            <person name="Aerts A."/>
            <person name="Kothe E."/>
            <person name="Stajich J.E."/>
            <person name="de Vries R.P."/>
            <person name="Record E."/>
            <person name="Levasseur A."/>
            <person name="Baker S.E."/>
            <person name="Bartholomew K.A."/>
            <person name="Coutinho P.M."/>
            <person name="Erdmann S."/>
            <person name="Fowler T.J."/>
            <person name="Gathman A.C."/>
            <person name="Lombard V."/>
            <person name="Henrissat B."/>
            <person name="Knabe N."/>
            <person name="Kuees U."/>
            <person name="Lilly W.W."/>
            <person name="Lindquist E."/>
            <person name="Lucas S."/>
            <person name="Magnuson J.K."/>
            <person name="Piumi F."/>
            <person name="Raudaskoski M."/>
            <person name="Salamov A."/>
            <person name="Schmutz J."/>
            <person name="Schwarze F.W.M.R."/>
            <person name="vanKuyk P.A."/>
            <person name="Horton J.S."/>
            <person name="Grigoriev I.V."/>
            <person name="Woesten H.A.B."/>
        </authorList>
    </citation>
    <scope>NUCLEOTIDE SEQUENCE [LARGE SCALE GENOMIC DNA]</scope>
    <source>
        <strain evidence="7">H4-8 / FGSC 9210</strain>
    </source>
</reference>
<dbReference type="VEuPathDB" id="FungiDB:SCHCODRAFT_02546744"/>
<name>D8Q9S9_SCHCM</name>